<evidence type="ECO:0000313" key="3">
    <source>
        <dbReference type="EMBL" id="CAB1371279.1"/>
    </source>
</evidence>
<keyword evidence="1" id="KW-0732">Signal</keyword>
<proteinExistence type="predicted"/>
<dbReference type="AlphaFoldDB" id="A0A6S6Y6L5"/>
<feature type="chain" id="PRO_5036190601" evidence="1">
    <location>
        <begin position="23"/>
        <end position="83"/>
    </location>
</feature>
<geneLocation type="plasmid" evidence="3 4">
    <name>pI</name>
</geneLocation>
<dbReference type="Proteomes" id="UP000515733">
    <property type="component" value="Plasmid pI"/>
</dbReference>
<evidence type="ECO:0000313" key="4">
    <source>
        <dbReference type="Proteomes" id="UP000515733"/>
    </source>
</evidence>
<reference evidence="3 4" key="1">
    <citation type="submission" date="2020-03" db="EMBL/GenBank/DDBJ databases">
        <authorList>
            <consortium name="Genoscope - CEA"/>
            <person name="William W."/>
        </authorList>
    </citation>
    <scope>NUCLEOTIDE SEQUENCE [LARGE SCALE GENOMIC DNA]</scope>
    <source>
        <strain evidence="4">DSM 16959</strain>
        <strain evidence="3">DSM16959</strain>
        <plasmid evidence="3 4">pI</plasmid>
    </source>
</reference>
<dbReference type="KEGG" id="doe:DENOEST_P0022"/>
<sequence length="83" mass="9144">MKKLTLFAFIMTALSAATNVLAAPARGGVCGAYPFNGADTKFDCEHLGKVTIKQIYERGWRIVSMGQQNDGGSWTYIVIEEQR</sequence>
<evidence type="ECO:0000256" key="1">
    <source>
        <dbReference type="SAM" id="SignalP"/>
    </source>
</evidence>
<accession>A0A6S6Y6L5</accession>
<organism evidence="3 4">
    <name type="scientific">Denitratisoma oestradiolicum</name>
    <dbReference type="NCBI Taxonomy" id="311182"/>
    <lineage>
        <taxon>Bacteria</taxon>
        <taxon>Pseudomonadati</taxon>
        <taxon>Pseudomonadota</taxon>
        <taxon>Betaproteobacteria</taxon>
        <taxon>Nitrosomonadales</taxon>
        <taxon>Sterolibacteriaceae</taxon>
        <taxon>Denitratisoma</taxon>
    </lineage>
</organism>
<dbReference type="EMBL" id="LR778302">
    <property type="protein sequence ID" value="CAB1371180.1"/>
    <property type="molecule type" value="Genomic_DNA"/>
</dbReference>
<keyword evidence="3" id="KW-0614">Plasmid</keyword>
<gene>
    <name evidence="2" type="ORF">DENOEST_P0022</name>
    <name evidence="3" type="ORF">DENOEST_P0121</name>
</gene>
<feature type="signal peptide" evidence="1">
    <location>
        <begin position="1"/>
        <end position="22"/>
    </location>
</feature>
<name>A0A6S6Y6L5_9PROT</name>
<dbReference type="RefSeq" id="WP_183148333.1">
    <property type="nucleotide sequence ID" value="NZ_LR778302.1"/>
</dbReference>
<keyword evidence="4" id="KW-1185">Reference proteome</keyword>
<protein>
    <submittedName>
        <fullName evidence="3">Uncharacterized protein</fullName>
    </submittedName>
</protein>
<dbReference type="KEGG" id="doe:DENOEST_P0121"/>
<dbReference type="EMBL" id="LR778302">
    <property type="protein sequence ID" value="CAB1371279.1"/>
    <property type="molecule type" value="Genomic_DNA"/>
</dbReference>
<evidence type="ECO:0000313" key="2">
    <source>
        <dbReference type="EMBL" id="CAB1371180.1"/>
    </source>
</evidence>